<keyword evidence="4" id="KW-1003">Cell membrane</keyword>
<gene>
    <name evidence="15" type="ORF">IQ22_01697</name>
</gene>
<keyword evidence="7" id="KW-0479">Metal-binding</keyword>
<evidence type="ECO:0000256" key="8">
    <source>
        <dbReference type="ARBA" id="ARBA00022982"/>
    </source>
</evidence>
<comment type="caution">
    <text evidence="15">The sequence shown here is derived from an EMBL/GenBank/DDBJ whole genome shotgun (WGS) entry which is preliminary data.</text>
</comment>
<sequence length="177" mass="19960">MATLPRYSNTQILLHWLTAPLVILIIALPYFDDFFASFLGGRGGVFTLHKSLGITVLALTLIRILIRIKYGAPALLPPDAIMQQRLAKLGHYLLYTMLLLMPITGLLLNTRPINVFWLFTLQPLPLSEAVHEAAEQVHVTVQYAFIVLIVGHISMALWHYLARRDRVLPGMLPLIKD</sequence>
<keyword evidence="3" id="KW-0813">Transport</keyword>
<reference evidence="15 16" key="1">
    <citation type="journal article" date="2015" name="Stand. Genomic Sci.">
        <title>Genomic Encyclopedia of Bacterial and Archaeal Type Strains, Phase III: the genomes of soil and plant-associated and newly described type strains.</title>
        <authorList>
            <person name="Whitman W.B."/>
            <person name="Woyke T."/>
            <person name="Klenk H.P."/>
            <person name="Zhou Y."/>
            <person name="Lilburn T.G."/>
            <person name="Beck B.J."/>
            <person name="De Vos P."/>
            <person name="Vandamme P."/>
            <person name="Eisen J.A."/>
            <person name="Garrity G."/>
            <person name="Hugenholtz P."/>
            <person name="Kyrpides N.C."/>
        </authorList>
    </citation>
    <scope>NUCLEOTIDE SEQUENCE [LARGE SCALE GENOMIC DNA]</scope>
    <source>
        <strain evidence="15 16">CGMCC 1.6858</strain>
    </source>
</reference>
<evidence type="ECO:0000256" key="6">
    <source>
        <dbReference type="ARBA" id="ARBA00022692"/>
    </source>
</evidence>
<dbReference type="Pfam" id="PF01292">
    <property type="entry name" value="Ni_hydr_CYTB"/>
    <property type="match status" value="1"/>
</dbReference>
<evidence type="ECO:0000256" key="12">
    <source>
        <dbReference type="ARBA" id="ARBA00037975"/>
    </source>
</evidence>
<feature type="transmembrane region" description="Helical" evidence="13">
    <location>
        <begin position="141"/>
        <end position="161"/>
    </location>
</feature>
<dbReference type="OrthoDB" id="9793784at2"/>
<keyword evidence="6 13" id="KW-0812">Transmembrane</keyword>
<name>A0A562QDI3_9PSED</name>
<evidence type="ECO:0000256" key="4">
    <source>
        <dbReference type="ARBA" id="ARBA00022475"/>
    </source>
</evidence>
<dbReference type="GO" id="GO:0009055">
    <property type="term" value="F:electron transfer activity"/>
    <property type="evidence" value="ECO:0007669"/>
    <property type="project" value="InterPro"/>
</dbReference>
<keyword evidence="9 13" id="KW-1133">Transmembrane helix</keyword>
<keyword evidence="11 13" id="KW-0472">Membrane</keyword>
<dbReference type="GO" id="GO:0022904">
    <property type="term" value="P:respiratory electron transport chain"/>
    <property type="evidence" value="ECO:0007669"/>
    <property type="project" value="InterPro"/>
</dbReference>
<dbReference type="SUPFAM" id="SSF81342">
    <property type="entry name" value="Transmembrane di-heme cytochromes"/>
    <property type="match status" value="1"/>
</dbReference>
<comment type="cofactor">
    <cofactor evidence="1">
        <name>heme b</name>
        <dbReference type="ChEBI" id="CHEBI:60344"/>
    </cofactor>
</comment>
<evidence type="ECO:0000256" key="2">
    <source>
        <dbReference type="ARBA" id="ARBA00004651"/>
    </source>
</evidence>
<evidence type="ECO:0000256" key="3">
    <source>
        <dbReference type="ARBA" id="ARBA00022448"/>
    </source>
</evidence>
<dbReference type="GO" id="GO:0046872">
    <property type="term" value="F:metal ion binding"/>
    <property type="evidence" value="ECO:0007669"/>
    <property type="project" value="UniProtKB-KW"/>
</dbReference>
<feature type="transmembrane region" description="Helical" evidence="13">
    <location>
        <begin position="51"/>
        <end position="68"/>
    </location>
</feature>
<protein>
    <submittedName>
        <fullName evidence="15">Cytochrome b561</fullName>
    </submittedName>
</protein>
<keyword evidence="8" id="KW-0249">Electron transport</keyword>
<dbReference type="AlphaFoldDB" id="A0A562QDI3"/>
<evidence type="ECO:0000256" key="11">
    <source>
        <dbReference type="ARBA" id="ARBA00023136"/>
    </source>
</evidence>
<dbReference type="InterPro" id="IPR016174">
    <property type="entry name" value="Di-haem_cyt_TM"/>
</dbReference>
<dbReference type="Proteomes" id="UP000316905">
    <property type="component" value="Unassembled WGS sequence"/>
</dbReference>
<dbReference type="Gene3D" id="1.20.950.20">
    <property type="entry name" value="Transmembrane di-heme cytochromes, Chain C"/>
    <property type="match status" value="2"/>
</dbReference>
<comment type="subcellular location">
    <subcellularLocation>
        <location evidence="2">Cell membrane</location>
        <topology evidence="2">Multi-pass membrane protein</topology>
    </subcellularLocation>
</comment>
<feature type="transmembrane region" description="Helical" evidence="13">
    <location>
        <begin position="89"/>
        <end position="108"/>
    </location>
</feature>
<dbReference type="RefSeq" id="WP_145140698.1">
    <property type="nucleotide sequence ID" value="NZ_VLKY01000005.1"/>
</dbReference>
<dbReference type="InterPro" id="IPR011577">
    <property type="entry name" value="Cyt_b561_bac/Ni-Hgenase"/>
</dbReference>
<keyword evidence="5" id="KW-0349">Heme</keyword>
<evidence type="ECO:0000256" key="1">
    <source>
        <dbReference type="ARBA" id="ARBA00001970"/>
    </source>
</evidence>
<dbReference type="PANTHER" id="PTHR30529">
    <property type="entry name" value="CYTOCHROME B561"/>
    <property type="match status" value="1"/>
</dbReference>
<feature type="transmembrane region" description="Helical" evidence="13">
    <location>
        <begin position="12"/>
        <end position="31"/>
    </location>
</feature>
<keyword evidence="16" id="KW-1185">Reference proteome</keyword>
<accession>A0A562QDI3</accession>
<evidence type="ECO:0000256" key="10">
    <source>
        <dbReference type="ARBA" id="ARBA00023004"/>
    </source>
</evidence>
<organism evidence="15 16">
    <name type="scientific">Pseudomonas duriflava</name>
    <dbReference type="NCBI Taxonomy" id="459528"/>
    <lineage>
        <taxon>Bacteria</taxon>
        <taxon>Pseudomonadati</taxon>
        <taxon>Pseudomonadota</taxon>
        <taxon>Gammaproteobacteria</taxon>
        <taxon>Pseudomonadales</taxon>
        <taxon>Pseudomonadaceae</taxon>
        <taxon>Pseudomonas</taxon>
    </lineage>
</organism>
<evidence type="ECO:0000313" key="16">
    <source>
        <dbReference type="Proteomes" id="UP000316905"/>
    </source>
</evidence>
<dbReference type="PANTHER" id="PTHR30529:SF7">
    <property type="entry name" value="CYTOCHROME B561 BACTERIAL_NI-HYDROGENASE DOMAIN-CONTAINING PROTEIN"/>
    <property type="match status" value="1"/>
</dbReference>
<evidence type="ECO:0000313" key="15">
    <source>
        <dbReference type="EMBL" id="TWI54794.1"/>
    </source>
</evidence>
<dbReference type="EMBL" id="VLKY01000005">
    <property type="protein sequence ID" value="TWI54794.1"/>
    <property type="molecule type" value="Genomic_DNA"/>
</dbReference>
<feature type="domain" description="Cytochrome b561 bacterial/Ni-hydrogenase" evidence="14">
    <location>
        <begin position="6"/>
        <end position="173"/>
    </location>
</feature>
<evidence type="ECO:0000256" key="9">
    <source>
        <dbReference type="ARBA" id="ARBA00022989"/>
    </source>
</evidence>
<proteinExistence type="inferred from homology"/>
<dbReference type="GO" id="GO:0005886">
    <property type="term" value="C:plasma membrane"/>
    <property type="evidence" value="ECO:0007669"/>
    <property type="project" value="UniProtKB-SubCell"/>
</dbReference>
<evidence type="ECO:0000256" key="5">
    <source>
        <dbReference type="ARBA" id="ARBA00022617"/>
    </source>
</evidence>
<evidence type="ECO:0000256" key="7">
    <source>
        <dbReference type="ARBA" id="ARBA00022723"/>
    </source>
</evidence>
<keyword evidence="10" id="KW-0408">Iron</keyword>
<evidence type="ECO:0000256" key="13">
    <source>
        <dbReference type="SAM" id="Phobius"/>
    </source>
</evidence>
<comment type="similarity">
    <text evidence="12">Belongs to the cytochrome b561 family.</text>
</comment>
<dbReference type="InterPro" id="IPR052168">
    <property type="entry name" value="Cytochrome_b561_oxidase"/>
</dbReference>
<evidence type="ECO:0000259" key="14">
    <source>
        <dbReference type="Pfam" id="PF01292"/>
    </source>
</evidence>
<dbReference type="GO" id="GO:0020037">
    <property type="term" value="F:heme binding"/>
    <property type="evidence" value="ECO:0007669"/>
    <property type="project" value="TreeGrafter"/>
</dbReference>